<keyword evidence="2" id="KW-1185">Reference proteome</keyword>
<organism evidence="1 2">
    <name type="scientific">Skeletonema marinoi</name>
    <dbReference type="NCBI Taxonomy" id="267567"/>
    <lineage>
        <taxon>Eukaryota</taxon>
        <taxon>Sar</taxon>
        <taxon>Stramenopiles</taxon>
        <taxon>Ochrophyta</taxon>
        <taxon>Bacillariophyta</taxon>
        <taxon>Coscinodiscophyceae</taxon>
        <taxon>Thalassiosirophycidae</taxon>
        <taxon>Thalassiosirales</taxon>
        <taxon>Skeletonemataceae</taxon>
        <taxon>Skeletonema</taxon>
        <taxon>Skeletonema marinoi-dohrnii complex</taxon>
    </lineage>
</organism>
<gene>
    <name evidence="1" type="ORF">QTG54_008702</name>
</gene>
<proteinExistence type="predicted"/>
<dbReference type="PANTHER" id="PTHR34846:SF5">
    <property type="entry name" value="CARBOXYMUCONOLACTONE DECARBOXYLASE-LIKE DOMAIN-CONTAINING PROTEIN"/>
    <property type="match status" value="1"/>
</dbReference>
<dbReference type="InterPro" id="IPR029032">
    <property type="entry name" value="AhpD-like"/>
</dbReference>
<dbReference type="EMBL" id="JATAAI010000015">
    <property type="protein sequence ID" value="KAK1740607.1"/>
    <property type="molecule type" value="Genomic_DNA"/>
</dbReference>
<accession>A0AAD9DAW2</accession>
<evidence type="ECO:0000313" key="1">
    <source>
        <dbReference type="EMBL" id="KAK1740607.1"/>
    </source>
</evidence>
<name>A0AAD9DAW2_9STRA</name>
<dbReference type="AlphaFoldDB" id="A0AAD9DAW2"/>
<reference evidence="1" key="1">
    <citation type="submission" date="2023-06" db="EMBL/GenBank/DDBJ databases">
        <title>Survivors Of The Sea: Transcriptome response of Skeletonema marinoi to long-term dormancy.</title>
        <authorList>
            <person name="Pinder M.I.M."/>
            <person name="Kourtchenko O."/>
            <person name="Robertson E.K."/>
            <person name="Larsson T."/>
            <person name="Maumus F."/>
            <person name="Osuna-Cruz C.M."/>
            <person name="Vancaester E."/>
            <person name="Stenow R."/>
            <person name="Vandepoele K."/>
            <person name="Ploug H."/>
            <person name="Bruchert V."/>
            <person name="Godhe A."/>
            <person name="Topel M."/>
        </authorList>
    </citation>
    <scope>NUCLEOTIDE SEQUENCE</scope>
    <source>
        <strain evidence="1">R05AC</strain>
    </source>
</reference>
<comment type="caution">
    <text evidence="1">The sequence shown here is derived from an EMBL/GenBank/DDBJ whole genome shotgun (WGS) entry which is preliminary data.</text>
</comment>
<dbReference type="Gene3D" id="1.20.1290.10">
    <property type="entry name" value="AhpD-like"/>
    <property type="match status" value="1"/>
</dbReference>
<protein>
    <submittedName>
        <fullName evidence="1">4-carboxymuconolactone decarboxylase family protein</fullName>
    </submittedName>
</protein>
<dbReference type="Proteomes" id="UP001224775">
    <property type="component" value="Unassembled WGS sequence"/>
</dbReference>
<feature type="non-terminal residue" evidence="1">
    <location>
        <position position="1"/>
    </location>
</feature>
<sequence>TVCVRYVGIPLLKGANDLSAGSRQPQHLHHVVISHYPGFVFTKASYKHQTRLEGQMIANLLPRLKYNHNRYHHFCRRKMSENTQYIPTSTAFQPRYTGPSPENMTPEQTALRQSILESRPRTGLSGPFGPWLAVPSIARPSQELGRTVRYETSLSMRESELVILLTGAKFKSEAEFDIHAGEAMRAGVGLDVIKSIPRGALLSQEGRKDGKDNNAEFSLENVKKHMLPLLEKENAYEGKGDLLRDIPIVLFTAELLETNAVSDETYAKTKRLLGGDDSVLVEITAIVGYYAYVAYTLNVFRIASSSS</sequence>
<dbReference type="SUPFAM" id="SSF69118">
    <property type="entry name" value="AhpD-like"/>
    <property type="match status" value="1"/>
</dbReference>
<evidence type="ECO:0000313" key="2">
    <source>
        <dbReference type="Proteomes" id="UP001224775"/>
    </source>
</evidence>
<dbReference type="PANTHER" id="PTHR34846">
    <property type="entry name" value="4-CARBOXYMUCONOLACTONE DECARBOXYLASE FAMILY PROTEIN (AFU_ORTHOLOGUE AFUA_6G11590)"/>
    <property type="match status" value="1"/>
</dbReference>